<keyword evidence="1" id="KW-0812">Transmembrane</keyword>
<keyword evidence="3" id="KW-1185">Reference proteome</keyword>
<reference evidence="2" key="1">
    <citation type="submission" date="2021-11" db="EMBL/GenBank/DDBJ databases">
        <authorList>
            <consortium name="Genoscope - CEA"/>
            <person name="William W."/>
        </authorList>
    </citation>
    <scope>NUCLEOTIDE SEQUENCE</scope>
</reference>
<keyword evidence="1" id="KW-1133">Transmembrane helix</keyword>
<dbReference type="EMBL" id="CAKKNE010000001">
    <property type="protein sequence ID" value="CAH0364463.1"/>
    <property type="molecule type" value="Genomic_DNA"/>
</dbReference>
<evidence type="ECO:0000256" key="1">
    <source>
        <dbReference type="SAM" id="Phobius"/>
    </source>
</evidence>
<organism evidence="2 3">
    <name type="scientific">Pelagomonas calceolata</name>
    <dbReference type="NCBI Taxonomy" id="35677"/>
    <lineage>
        <taxon>Eukaryota</taxon>
        <taxon>Sar</taxon>
        <taxon>Stramenopiles</taxon>
        <taxon>Ochrophyta</taxon>
        <taxon>Pelagophyceae</taxon>
        <taxon>Pelagomonadales</taxon>
        <taxon>Pelagomonadaceae</taxon>
        <taxon>Pelagomonas</taxon>
    </lineage>
</organism>
<evidence type="ECO:0000313" key="2">
    <source>
        <dbReference type="EMBL" id="CAH0364463.1"/>
    </source>
</evidence>
<evidence type="ECO:0000313" key="3">
    <source>
        <dbReference type="Proteomes" id="UP000789595"/>
    </source>
</evidence>
<accession>A0A8J2S3R3</accession>
<dbReference type="AlphaFoldDB" id="A0A8J2S3R3"/>
<name>A0A8J2S3R3_9STRA</name>
<proteinExistence type="predicted"/>
<comment type="caution">
    <text evidence="2">The sequence shown here is derived from an EMBL/GenBank/DDBJ whole genome shotgun (WGS) entry which is preliminary data.</text>
</comment>
<protein>
    <submittedName>
        <fullName evidence="2">Uncharacterized protein</fullName>
    </submittedName>
</protein>
<dbReference type="Proteomes" id="UP000789595">
    <property type="component" value="Unassembled WGS sequence"/>
</dbReference>
<keyword evidence="1" id="KW-0472">Membrane</keyword>
<gene>
    <name evidence="2" type="ORF">PECAL_1P08250</name>
</gene>
<sequence length="259" mass="28249">MTCGALSSFLPPSAIAFKRSAFAALSSGWYFMHNFKSSVAWFLSSVVLNCCNAGGILRRSFRILRWRWRRTYLGHLTNLDRSRVGRMSPPTRKFRGVAWKRGSWRFSGAGAGFFFSGSFLELFLDGMVATCVAGLVSARPRGGVLSCLASARRPRRFRVSSRAAATACGSTARSGCGGARRRRFAQLRAPAAAACSPAHRCCRGRTFSLCVAAHRLLRLPRLGAACTQASSSERPRRRKFTASLLLVTSQPSVSPISTL</sequence>
<feature type="transmembrane region" description="Helical" evidence="1">
    <location>
        <begin position="39"/>
        <end position="57"/>
    </location>
</feature>